<dbReference type="Proteomes" id="UP001596997">
    <property type="component" value="Unassembled WGS sequence"/>
</dbReference>
<organism evidence="2 3">
    <name type="scientific">Pseudofulvibacter geojedonensis</name>
    <dbReference type="NCBI Taxonomy" id="1123758"/>
    <lineage>
        <taxon>Bacteria</taxon>
        <taxon>Pseudomonadati</taxon>
        <taxon>Bacteroidota</taxon>
        <taxon>Flavobacteriia</taxon>
        <taxon>Flavobacteriales</taxon>
        <taxon>Flavobacteriaceae</taxon>
        <taxon>Pseudofulvibacter</taxon>
    </lineage>
</organism>
<keyword evidence="3" id="KW-1185">Reference proteome</keyword>
<comment type="caution">
    <text evidence="2">The sequence shown here is derived from an EMBL/GenBank/DDBJ whole genome shotgun (WGS) entry which is preliminary data.</text>
</comment>
<dbReference type="SUPFAM" id="SSF100950">
    <property type="entry name" value="NagB/RpiA/CoA transferase-like"/>
    <property type="match status" value="1"/>
</dbReference>
<evidence type="ECO:0000313" key="2">
    <source>
        <dbReference type="EMBL" id="MFD0964959.1"/>
    </source>
</evidence>
<dbReference type="RefSeq" id="WP_377716641.1">
    <property type="nucleotide sequence ID" value="NZ_JBHTJM010000010.1"/>
</dbReference>
<protein>
    <submittedName>
        <fullName evidence="2">LUD domain-containing protein</fullName>
    </submittedName>
</protein>
<dbReference type="EMBL" id="JBHTJM010000010">
    <property type="protein sequence ID" value="MFD0964959.1"/>
    <property type="molecule type" value="Genomic_DNA"/>
</dbReference>
<dbReference type="Pfam" id="PF02589">
    <property type="entry name" value="LUD_dom"/>
    <property type="match status" value="1"/>
</dbReference>
<evidence type="ECO:0000313" key="3">
    <source>
        <dbReference type="Proteomes" id="UP001596997"/>
    </source>
</evidence>
<dbReference type="Gene3D" id="3.40.50.10420">
    <property type="entry name" value="NagB/RpiA/CoA transferase-like"/>
    <property type="match status" value="1"/>
</dbReference>
<dbReference type="InterPro" id="IPR024185">
    <property type="entry name" value="FTHF_cligase-like_sf"/>
</dbReference>
<reference evidence="3" key="1">
    <citation type="journal article" date="2019" name="Int. J. Syst. Evol. Microbiol.">
        <title>The Global Catalogue of Microorganisms (GCM) 10K type strain sequencing project: providing services to taxonomists for standard genome sequencing and annotation.</title>
        <authorList>
            <consortium name="The Broad Institute Genomics Platform"/>
            <consortium name="The Broad Institute Genome Sequencing Center for Infectious Disease"/>
            <person name="Wu L."/>
            <person name="Ma J."/>
        </authorList>
    </citation>
    <scope>NUCLEOTIDE SEQUENCE [LARGE SCALE GENOMIC DNA]</scope>
    <source>
        <strain evidence="3">CCUG 62114</strain>
    </source>
</reference>
<feature type="domain" description="LUD" evidence="1">
    <location>
        <begin position="96"/>
        <end position="186"/>
    </location>
</feature>
<sequence>MGIFKKLFRNKKQASTESQDEERSKYMPSEKIPIDELFTINFMKNGGKFIYCDSYEEINQNFSNILVENNWNNSNVLCFNDELKNKFKTFNLKFENQNPSFFFTTCESLIADKGSILISSNQIKENKVDSLPESFVLFATTSQLKETISEGLRSIKDQNKNQIPSNITTLKHFKHTLEEKDFMTYGSSTKNLYLLLLEDL</sequence>
<proteinExistence type="predicted"/>
<name>A0ABW3I515_9FLAO</name>
<dbReference type="InterPro" id="IPR003741">
    <property type="entry name" value="LUD_dom"/>
</dbReference>
<accession>A0ABW3I515</accession>
<gene>
    <name evidence="2" type="ORF">ACFQ1O_13160</name>
</gene>
<dbReference type="InterPro" id="IPR037171">
    <property type="entry name" value="NagB/RpiA_transferase-like"/>
</dbReference>
<evidence type="ECO:0000259" key="1">
    <source>
        <dbReference type="Pfam" id="PF02589"/>
    </source>
</evidence>